<dbReference type="EMBL" id="CP000142">
    <property type="protein sequence ID" value="ABA89250.2"/>
    <property type="molecule type" value="Genomic_DNA"/>
</dbReference>
<evidence type="ECO:0000256" key="3">
    <source>
        <dbReference type="ARBA" id="ARBA00012030"/>
    </source>
</evidence>
<evidence type="ECO:0000256" key="7">
    <source>
        <dbReference type="ARBA" id="ARBA00022763"/>
    </source>
</evidence>
<dbReference type="CDD" id="cd10030">
    <property type="entry name" value="UDG-F4_TTUDGA_SPO1dp_like"/>
    <property type="match status" value="1"/>
</dbReference>
<protein>
    <recommendedName>
        <fullName evidence="4">Type-4 uracil-DNA glycosylase</fullName>
        <ecNumber evidence="3">3.2.2.27</ecNumber>
    </recommendedName>
</protein>
<sequence>MPQKLYRDLCEAAGQVRGLLENLQLLGVHELPWPSDADVLPVCPLPSAADGDTSKPCRQEALEEVRADLGDCRRCALSKKRKHIVFGGGNEKARLVFVGEAPGRDEDEQGIPFVGEAGRLLDRMLFAMGLDRDEVYICNVQKCRPPGNRDPLPEEIEACEPFLRRQLAAIRPRVIVTLGRFAAQTLLREREAISRLRGHWHAYEGVPLMPTYHPAYLLRNPASKREVWEDLKQVMGRLRDSDS</sequence>
<keyword evidence="10" id="KW-0411">Iron-sulfur</keyword>
<comment type="catalytic activity">
    <reaction evidence="1">
        <text>Hydrolyzes single-stranded DNA or mismatched double-stranded DNA and polynucleotides, releasing free uracil.</text>
        <dbReference type="EC" id="3.2.2.27"/>
    </reaction>
</comment>
<dbReference type="Gene3D" id="3.40.470.10">
    <property type="entry name" value="Uracil-DNA glycosylase-like domain"/>
    <property type="match status" value="1"/>
</dbReference>
<evidence type="ECO:0000256" key="4">
    <source>
        <dbReference type="ARBA" id="ARBA00019403"/>
    </source>
</evidence>
<dbReference type="PANTHER" id="PTHR33693">
    <property type="entry name" value="TYPE-5 URACIL-DNA GLYCOSYLASE"/>
    <property type="match status" value="1"/>
</dbReference>
<dbReference type="Proteomes" id="UP000002534">
    <property type="component" value="Chromosome"/>
</dbReference>
<dbReference type="GO" id="GO:0006281">
    <property type="term" value="P:DNA repair"/>
    <property type="evidence" value="ECO:0007669"/>
    <property type="project" value="UniProtKB-KW"/>
</dbReference>
<dbReference type="SMART" id="SM00987">
    <property type="entry name" value="UreE_C"/>
    <property type="match status" value="1"/>
</dbReference>
<dbReference type="OrthoDB" id="5290748at2"/>
<dbReference type="PANTHER" id="PTHR33693:SF1">
    <property type="entry name" value="TYPE-4 URACIL-DNA GLYCOSYLASE"/>
    <property type="match status" value="1"/>
</dbReference>
<evidence type="ECO:0000313" key="13">
    <source>
        <dbReference type="EMBL" id="ABA89250.2"/>
    </source>
</evidence>
<evidence type="ECO:0000256" key="11">
    <source>
        <dbReference type="ARBA" id="ARBA00023204"/>
    </source>
</evidence>
<evidence type="ECO:0000259" key="12">
    <source>
        <dbReference type="SMART" id="SM00986"/>
    </source>
</evidence>
<dbReference type="KEGG" id="pca:Pcar_2009"/>
<reference evidence="14" key="1">
    <citation type="submission" date="2005-10" db="EMBL/GenBank/DDBJ databases">
        <title>Complete sequence of Pelobacter carbinolicus DSM 2380.</title>
        <authorList>
            <person name="Copeland A."/>
            <person name="Lucas S."/>
            <person name="Lapidus A."/>
            <person name="Barry K."/>
            <person name="Detter J.C."/>
            <person name="Glavina T."/>
            <person name="Hammon N."/>
            <person name="Israni S."/>
            <person name="Pitluck S."/>
            <person name="Chertkov O."/>
            <person name="Schmutz J."/>
            <person name="Larimer F."/>
            <person name="Land M."/>
            <person name="Kyrpides N."/>
            <person name="Ivanova N."/>
            <person name="Richardson P."/>
        </authorList>
    </citation>
    <scope>NUCLEOTIDE SEQUENCE [LARGE SCALE GENOMIC DNA]</scope>
    <source>
        <strain evidence="14">DSM 2380 / NBRC 103641 / GraBd1</strain>
    </source>
</reference>
<dbReference type="SMART" id="SM00986">
    <property type="entry name" value="UDG"/>
    <property type="match status" value="1"/>
</dbReference>
<reference evidence="13 14" key="2">
    <citation type="journal article" date="2012" name="BMC Genomics">
        <title>The genome of Pelobacter carbinolicus reveals surprising metabolic capabilities and physiological features.</title>
        <authorList>
            <person name="Aklujkar M."/>
            <person name="Haveman S.A."/>
            <person name="Didonato R.Jr."/>
            <person name="Chertkov O."/>
            <person name="Han C.S."/>
            <person name="Land M.L."/>
            <person name="Brown P."/>
            <person name="Lovley D.R."/>
        </authorList>
    </citation>
    <scope>NUCLEOTIDE SEQUENCE [LARGE SCALE GENOMIC DNA]</scope>
    <source>
        <strain evidence="14">DSM 2380 / NBRC 103641 / GraBd1</strain>
    </source>
</reference>
<accession>Q3A307</accession>
<dbReference type="RefSeq" id="WP_011341760.1">
    <property type="nucleotide sequence ID" value="NC_007498.2"/>
</dbReference>
<dbReference type="EC" id="3.2.2.27" evidence="3"/>
<evidence type="ECO:0000256" key="5">
    <source>
        <dbReference type="ARBA" id="ARBA00022485"/>
    </source>
</evidence>
<keyword evidence="8" id="KW-0378">Hydrolase</keyword>
<dbReference type="InterPro" id="IPR051536">
    <property type="entry name" value="UDG_Type-4/5"/>
</dbReference>
<keyword evidence="5" id="KW-0004">4Fe-4S</keyword>
<dbReference type="NCBIfam" id="TIGR00758">
    <property type="entry name" value="UDG_fam4"/>
    <property type="match status" value="1"/>
</dbReference>
<dbReference type="eggNOG" id="COG1573">
    <property type="taxonomic scope" value="Bacteria"/>
</dbReference>
<evidence type="ECO:0000256" key="9">
    <source>
        <dbReference type="ARBA" id="ARBA00023004"/>
    </source>
</evidence>
<dbReference type="STRING" id="338963.Pcar_2009"/>
<dbReference type="InterPro" id="IPR036895">
    <property type="entry name" value="Uracil-DNA_glycosylase-like_sf"/>
</dbReference>
<dbReference type="GO" id="GO:0051539">
    <property type="term" value="F:4 iron, 4 sulfur cluster binding"/>
    <property type="evidence" value="ECO:0007669"/>
    <property type="project" value="UniProtKB-KW"/>
</dbReference>
<feature type="domain" description="Uracil-DNA glycosylase-like" evidence="12">
    <location>
        <begin position="86"/>
        <end position="232"/>
    </location>
</feature>
<dbReference type="HOGENOM" id="CLU_044815_1_3_7"/>
<evidence type="ECO:0000256" key="10">
    <source>
        <dbReference type="ARBA" id="ARBA00023014"/>
    </source>
</evidence>
<gene>
    <name evidence="13" type="ordered locus">Pcar_2009</name>
</gene>
<name>Q3A307_SYNC1</name>
<organism evidence="13 14">
    <name type="scientific">Syntrophotalea carbinolica (strain DSM 2380 / NBRC 103641 / GraBd1)</name>
    <name type="common">Pelobacter carbinolicus</name>
    <dbReference type="NCBI Taxonomy" id="338963"/>
    <lineage>
        <taxon>Bacteria</taxon>
        <taxon>Pseudomonadati</taxon>
        <taxon>Thermodesulfobacteriota</taxon>
        <taxon>Desulfuromonadia</taxon>
        <taxon>Desulfuromonadales</taxon>
        <taxon>Syntrophotaleaceae</taxon>
        <taxon>Syntrophotalea</taxon>
    </lineage>
</organism>
<keyword evidence="14" id="KW-1185">Reference proteome</keyword>
<dbReference type="GO" id="GO:0004844">
    <property type="term" value="F:uracil DNA N-glycosylase activity"/>
    <property type="evidence" value="ECO:0007669"/>
    <property type="project" value="UniProtKB-EC"/>
</dbReference>
<keyword evidence="11" id="KW-0234">DNA repair</keyword>
<keyword evidence="6" id="KW-0479">Metal-binding</keyword>
<proteinExistence type="inferred from homology"/>
<evidence type="ECO:0000256" key="6">
    <source>
        <dbReference type="ARBA" id="ARBA00022723"/>
    </source>
</evidence>
<keyword evidence="7" id="KW-0227">DNA damage</keyword>
<evidence type="ECO:0000256" key="1">
    <source>
        <dbReference type="ARBA" id="ARBA00001400"/>
    </source>
</evidence>
<dbReference type="Pfam" id="PF03167">
    <property type="entry name" value="UDG"/>
    <property type="match status" value="1"/>
</dbReference>
<comment type="similarity">
    <text evidence="2">Belongs to the uracil-DNA glycosylase (UDG) superfamily. Type 4 (UDGa) family.</text>
</comment>
<dbReference type="InterPro" id="IPR005273">
    <property type="entry name" value="Ura-DNA_glyco_family4"/>
</dbReference>
<evidence type="ECO:0000256" key="2">
    <source>
        <dbReference type="ARBA" id="ARBA00006521"/>
    </source>
</evidence>
<evidence type="ECO:0000256" key="8">
    <source>
        <dbReference type="ARBA" id="ARBA00022801"/>
    </source>
</evidence>
<dbReference type="SUPFAM" id="SSF52141">
    <property type="entry name" value="Uracil-DNA glycosylase-like"/>
    <property type="match status" value="1"/>
</dbReference>
<keyword evidence="9" id="KW-0408">Iron</keyword>
<dbReference type="GO" id="GO:0046872">
    <property type="term" value="F:metal ion binding"/>
    <property type="evidence" value="ECO:0007669"/>
    <property type="project" value="UniProtKB-KW"/>
</dbReference>
<dbReference type="AlphaFoldDB" id="Q3A307"/>
<evidence type="ECO:0000313" key="14">
    <source>
        <dbReference type="Proteomes" id="UP000002534"/>
    </source>
</evidence>
<dbReference type="InterPro" id="IPR005122">
    <property type="entry name" value="Uracil-DNA_glycosylase-like"/>
</dbReference>